<reference evidence="1 2" key="1">
    <citation type="journal article" date="2022" name="Nat. Microbiol.">
        <title>The microbiome of a bacterivorous marine choanoflagellate contains a resource-demanding obligate bacterial associate.</title>
        <authorList>
            <person name="Needham D.M."/>
            <person name="Poirier C."/>
            <person name="Bachy C."/>
            <person name="George E.E."/>
            <person name="Wilken S."/>
            <person name="Yung C.C.M."/>
            <person name="Limardo A.J."/>
            <person name="Morando M."/>
            <person name="Sudek L."/>
            <person name="Malmstrom R.R."/>
            <person name="Keeling P.J."/>
            <person name="Santoro A.E."/>
            <person name="Worden A.Z."/>
        </authorList>
    </citation>
    <scope>NUCLEOTIDE SEQUENCE [LARGE SCALE GENOMIC DNA]</scope>
    <source>
        <strain evidence="1 2">Comchoano-2</strain>
    </source>
</reference>
<dbReference type="InterPro" id="IPR002347">
    <property type="entry name" value="SDR_fam"/>
</dbReference>
<dbReference type="InterPro" id="IPR052184">
    <property type="entry name" value="SDR_enzymes"/>
</dbReference>
<evidence type="ECO:0000313" key="1">
    <source>
        <dbReference type="EMBL" id="MCP8352549.1"/>
    </source>
</evidence>
<evidence type="ECO:0000313" key="2">
    <source>
        <dbReference type="Proteomes" id="UP001320768"/>
    </source>
</evidence>
<dbReference type="PANTHER" id="PTHR45458:SF1">
    <property type="entry name" value="SHORT CHAIN DEHYDROGENASE"/>
    <property type="match status" value="1"/>
</dbReference>
<dbReference type="PANTHER" id="PTHR45458">
    <property type="entry name" value="SHORT-CHAIN DEHYDROGENASE/REDUCTASE SDR"/>
    <property type="match status" value="1"/>
</dbReference>
<comment type="caution">
    <text evidence="1">The sequence shown here is derived from an EMBL/GenBank/DDBJ whole genome shotgun (WGS) entry which is preliminary data.</text>
</comment>
<proteinExistence type="predicted"/>
<accession>A0ABT1L632</accession>
<organism evidence="1 2">
    <name type="scientific">Candidatus Synchoanobacter obligatus</name>
    <dbReference type="NCBI Taxonomy" id="2919597"/>
    <lineage>
        <taxon>Bacteria</taxon>
        <taxon>Pseudomonadati</taxon>
        <taxon>Pseudomonadota</taxon>
        <taxon>Gammaproteobacteria</taxon>
        <taxon>Candidatus Comchoanobacterales</taxon>
        <taxon>Candidatus Comchoanobacteraceae</taxon>
        <taxon>Candidatus Synchoanobacter</taxon>
    </lineage>
</organism>
<name>A0ABT1L632_9GAMM</name>
<dbReference type="Pfam" id="PF00106">
    <property type="entry name" value="adh_short"/>
    <property type="match status" value="1"/>
</dbReference>
<dbReference type="Proteomes" id="UP001320768">
    <property type="component" value="Unassembled WGS sequence"/>
</dbReference>
<protein>
    <submittedName>
        <fullName evidence="1">SDR family oxidoreductase</fullName>
    </submittedName>
</protein>
<dbReference type="SUPFAM" id="SSF51735">
    <property type="entry name" value="NAD(P)-binding Rossmann-fold domains"/>
    <property type="match status" value="1"/>
</dbReference>
<gene>
    <name evidence="1" type="ORF">MKS91_04525</name>
</gene>
<dbReference type="RefSeq" id="WP_258569655.1">
    <property type="nucleotide sequence ID" value="NZ_JAKUDN010000002.1"/>
</dbReference>
<dbReference type="CDD" id="cd05325">
    <property type="entry name" value="carb_red_sniffer_like_SDR_c"/>
    <property type="match status" value="1"/>
</dbReference>
<dbReference type="EMBL" id="JAKUDN010000002">
    <property type="protein sequence ID" value="MCP8352549.1"/>
    <property type="molecule type" value="Genomic_DNA"/>
</dbReference>
<dbReference type="InterPro" id="IPR036291">
    <property type="entry name" value="NAD(P)-bd_dom_sf"/>
</dbReference>
<keyword evidence="2" id="KW-1185">Reference proteome</keyword>
<dbReference type="Gene3D" id="3.40.50.720">
    <property type="entry name" value="NAD(P)-binding Rossmann-like Domain"/>
    <property type="match status" value="1"/>
</dbReference>
<dbReference type="PRINTS" id="PR00081">
    <property type="entry name" value="GDHRDH"/>
</dbReference>
<sequence length="220" mass="24390">MMKQVCITGANRGIGLALTRYLADNNHIFCLCRKRADDLVAIPNTTIIEDIDINHHSNRLAAIKQLPNLDLVILNAGILQKDSNEIIEHEQTLQQQLQTNAISPLIFARMLIPHLKPNAKIVLMTSRMGSMSDNSSGQLDGYRMSKAALNAAGCNLAHDLKEQGIGVFLIHPGYIKTEMTNNQGYLSPEEAAQNICKLISTLTLENTGQFWHAEGHKLPW</sequence>